<name>A0A7S3PF49_9STRA</name>
<dbReference type="GO" id="GO:0000709">
    <property type="term" value="P:meiotic joint molecule formation"/>
    <property type="evidence" value="ECO:0007669"/>
    <property type="project" value="TreeGrafter"/>
</dbReference>
<gene>
    <name evidence="5" type="ORF">ASTO00021_LOCUS1300</name>
</gene>
<evidence type="ECO:0000256" key="2">
    <source>
        <dbReference type="ARBA" id="ARBA00023172"/>
    </source>
</evidence>
<reference evidence="5" key="1">
    <citation type="submission" date="2021-01" db="EMBL/GenBank/DDBJ databases">
        <authorList>
            <person name="Corre E."/>
            <person name="Pelletier E."/>
            <person name="Niang G."/>
            <person name="Scheremetjew M."/>
            <person name="Finn R."/>
            <person name="Kale V."/>
            <person name="Holt S."/>
            <person name="Cochrane G."/>
            <person name="Meng A."/>
            <person name="Brown T."/>
            <person name="Cohen L."/>
        </authorList>
    </citation>
    <scope>NUCLEOTIDE SEQUENCE</scope>
    <source>
        <strain evidence="5">GSBS06</strain>
    </source>
</reference>
<organism evidence="5">
    <name type="scientific">Aplanochytrium stocchinoi</name>
    <dbReference type="NCBI Taxonomy" id="215587"/>
    <lineage>
        <taxon>Eukaryota</taxon>
        <taxon>Sar</taxon>
        <taxon>Stramenopiles</taxon>
        <taxon>Bigyra</taxon>
        <taxon>Labyrinthulomycetes</taxon>
        <taxon>Thraustochytrida</taxon>
        <taxon>Thraustochytriidae</taxon>
        <taxon>Aplanochytrium</taxon>
    </lineage>
</organism>
<evidence type="ECO:0000256" key="3">
    <source>
        <dbReference type="ARBA" id="ARBA00023242"/>
    </source>
</evidence>
<dbReference type="EMBL" id="HBIN01002041">
    <property type="protein sequence ID" value="CAE0430951.1"/>
    <property type="molecule type" value="Transcribed_RNA"/>
</dbReference>
<evidence type="ECO:0000256" key="1">
    <source>
        <dbReference type="ARBA" id="ARBA00004123"/>
    </source>
</evidence>
<dbReference type="GO" id="GO:0120231">
    <property type="term" value="C:DNA recombinase auxiliary factor complex"/>
    <property type="evidence" value="ECO:0007669"/>
    <property type="project" value="TreeGrafter"/>
</dbReference>
<evidence type="ECO:0000256" key="4">
    <source>
        <dbReference type="ARBA" id="ARBA00023254"/>
    </source>
</evidence>
<dbReference type="GO" id="GO:0120230">
    <property type="term" value="F:recombinase activator activity"/>
    <property type="evidence" value="ECO:0007669"/>
    <property type="project" value="TreeGrafter"/>
</dbReference>
<proteinExistence type="predicted"/>
<keyword evidence="4" id="KW-0469">Meiosis</keyword>
<dbReference type="GO" id="GO:0010774">
    <property type="term" value="P:meiotic strand invasion involved in reciprocal meiotic recombination"/>
    <property type="evidence" value="ECO:0007669"/>
    <property type="project" value="TreeGrafter"/>
</dbReference>
<protein>
    <recommendedName>
        <fullName evidence="6">Homologous-pairing protein 2 homolog</fullName>
    </recommendedName>
</protein>
<accession>A0A7S3PF49</accession>
<evidence type="ECO:0008006" key="6">
    <source>
        <dbReference type="Google" id="ProtNLM"/>
    </source>
</evidence>
<sequence length="201" mass="22872">MNRPFGTTDLARKFKQDFSRSQINKALENLMKKELAQTNEKGSIYWVDQRVFGEVSDAIVKDLSVKVEKLSSEISELIARKQDIAVSLRQAHSEPKTCNLDTLTEQLQNQIKSHKDKVNAMEQAAASGKSGKGGQQNSETIVTEAKFYRKMWKDRRAIVEDIIDQIVDQKPKTKDIRNELYEDIGIDSDKSVNVSLNDIRL</sequence>
<dbReference type="Gene3D" id="1.10.10.10">
    <property type="entry name" value="Winged helix-like DNA-binding domain superfamily/Winged helix DNA-binding domain"/>
    <property type="match status" value="1"/>
</dbReference>
<evidence type="ECO:0000313" key="5">
    <source>
        <dbReference type="EMBL" id="CAE0430951.1"/>
    </source>
</evidence>
<dbReference type="PANTHER" id="PTHR15938:SF0">
    <property type="entry name" value="HOMOLOGOUS-PAIRING PROTEIN 2 HOMOLOG"/>
    <property type="match status" value="1"/>
</dbReference>
<dbReference type="GO" id="GO:0007129">
    <property type="term" value="P:homologous chromosome pairing at meiosis"/>
    <property type="evidence" value="ECO:0007669"/>
    <property type="project" value="TreeGrafter"/>
</dbReference>
<dbReference type="AlphaFoldDB" id="A0A7S3PF49"/>
<comment type="subcellular location">
    <subcellularLocation>
        <location evidence="1">Nucleus</location>
    </subcellularLocation>
</comment>
<dbReference type="GO" id="GO:0000794">
    <property type="term" value="C:condensed nuclear chromosome"/>
    <property type="evidence" value="ECO:0007669"/>
    <property type="project" value="TreeGrafter"/>
</dbReference>
<dbReference type="InterPro" id="IPR036388">
    <property type="entry name" value="WH-like_DNA-bd_sf"/>
</dbReference>
<dbReference type="GO" id="GO:0003690">
    <property type="term" value="F:double-stranded DNA binding"/>
    <property type="evidence" value="ECO:0007669"/>
    <property type="project" value="TreeGrafter"/>
</dbReference>
<keyword evidence="2" id="KW-0233">DNA recombination</keyword>
<dbReference type="PANTHER" id="PTHR15938">
    <property type="entry name" value="TBP-1 INTERACTING PROTEIN"/>
    <property type="match status" value="1"/>
</dbReference>
<keyword evidence="3" id="KW-0539">Nucleus</keyword>